<dbReference type="SUPFAM" id="SSF158472">
    <property type="entry name" value="HAMP domain-like"/>
    <property type="match status" value="1"/>
</dbReference>
<dbReference type="Pfam" id="PF02518">
    <property type="entry name" value="HATPase_c"/>
    <property type="match status" value="1"/>
</dbReference>
<feature type="region of interest" description="Disordered" evidence="14">
    <location>
        <begin position="109"/>
        <end position="142"/>
    </location>
</feature>
<evidence type="ECO:0000313" key="19">
    <source>
        <dbReference type="Proteomes" id="UP000191820"/>
    </source>
</evidence>
<dbReference type="InterPro" id="IPR004358">
    <property type="entry name" value="Sig_transdc_His_kin-like_C"/>
</dbReference>
<keyword evidence="10" id="KW-0067">ATP-binding</keyword>
<protein>
    <recommendedName>
        <fullName evidence="3">histidine kinase</fullName>
        <ecNumber evidence="3">2.7.13.3</ecNumber>
    </recommendedName>
</protein>
<feature type="domain" description="Histidine kinase" evidence="16">
    <location>
        <begin position="279"/>
        <end position="493"/>
    </location>
</feature>
<gene>
    <name evidence="18" type="ORF">SJ2017_2529</name>
</gene>
<evidence type="ECO:0000256" key="12">
    <source>
        <dbReference type="ARBA" id="ARBA00023012"/>
    </source>
</evidence>
<keyword evidence="11 15" id="KW-1133">Transmembrane helix</keyword>
<reference evidence="18 19" key="1">
    <citation type="submission" date="2017-03" db="EMBL/GenBank/DDBJ databases">
        <title>Genome sequencing of Shewanella japonica KCTC 22435.</title>
        <authorList>
            <person name="Kim K.M."/>
        </authorList>
    </citation>
    <scope>NUCLEOTIDE SEQUENCE [LARGE SCALE GENOMIC DNA]</scope>
    <source>
        <strain evidence="18 19">KCTC 22435</strain>
    </source>
</reference>
<dbReference type="SMART" id="SM00387">
    <property type="entry name" value="HATPase_c"/>
    <property type="match status" value="1"/>
</dbReference>
<evidence type="ECO:0000256" key="8">
    <source>
        <dbReference type="ARBA" id="ARBA00022741"/>
    </source>
</evidence>
<keyword evidence="9 18" id="KW-0418">Kinase</keyword>
<dbReference type="Pfam" id="PF00672">
    <property type="entry name" value="HAMP"/>
    <property type="match status" value="1"/>
</dbReference>
<evidence type="ECO:0000256" key="4">
    <source>
        <dbReference type="ARBA" id="ARBA00022475"/>
    </source>
</evidence>
<dbReference type="PANTHER" id="PTHR45528:SF1">
    <property type="entry name" value="SENSOR HISTIDINE KINASE CPXA"/>
    <property type="match status" value="1"/>
</dbReference>
<dbReference type="EMBL" id="CP020472">
    <property type="protein sequence ID" value="ARD22819.1"/>
    <property type="molecule type" value="Genomic_DNA"/>
</dbReference>
<organism evidence="18 19">
    <name type="scientific">Shewanella japonica</name>
    <dbReference type="NCBI Taxonomy" id="93973"/>
    <lineage>
        <taxon>Bacteria</taxon>
        <taxon>Pseudomonadati</taxon>
        <taxon>Pseudomonadota</taxon>
        <taxon>Gammaproteobacteria</taxon>
        <taxon>Alteromonadales</taxon>
        <taxon>Shewanellaceae</taxon>
        <taxon>Shewanella</taxon>
    </lineage>
</organism>
<comment type="subcellular location">
    <subcellularLocation>
        <location evidence="2">Cell membrane</location>
        <topology evidence="2">Multi-pass membrane protein</topology>
    </subcellularLocation>
</comment>
<accession>A0ABM6JMZ8</accession>
<dbReference type="InterPro" id="IPR003660">
    <property type="entry name" value="HAMP_dom"/>
</dbReference>
<feature type="compositionally biased region" description="Basic and acidic residues" evidence="14">
    <location>
        <begin position="111"/>
        <end position="128"/>
    </location>
</feature>
<dbReference type="InterPro" id="IPR036890">
    <property type="entry name" value="HATPase_C_sf"/>
</dbReference>
<keyword evidence="7 15" id="KW-0812">Transmembrane</keyword>
<dbReference type="Pfam" id="PF00512">
    <property type="entry name" value="HisKA"/>
    <property type="match status" value="1"/>
</dbReference>
<dbReference type="Gene3D" id="1.10.287.130">
    <property type="match status" value="1"/>
</dbReference>
<sequence length="495" mass="55136">MKISQKLFLAFIGLTSIVLIATLSLARWSFDQGFVNYIHSLEEERLHTLSNSFSSLYGQSGQSWDNVSVQQLNTLLRVFSADPLKLVTNGDRKLPPRPLFVDAIKGVDSGPEERVRRGPPPHLRDARKAGPPRRLGPPTSIYNPAGERLAGDAFDDIDGSISMPVLYNDEVVATLYSNPIFEVNSISAKAFAKQQLWTSIWIGLLCLSLAIIISWLLARVLLMPVREVVKGISHLSKGNYSERFNLDRQDELGLLMNDIDHLAVTLENTRSAKNRWFADISHELRTPLSILCGEIDAIKAGIRPFNQQQLTSLEQEVMRIKHLVDDLYQLSLSDVGGLKYQFESLNITQCINETLLSLEDKISEKDIAVSFTADEPIFITGDAMRLRQLLANVILNSVAYTDSPGRLSIDLITEKERLLIVFNDTKPSVDASECELLFDPLHRQDSSRVRRNNGAGLGLTISRNIVEAHDGLISARPSNLGGLCIEIVLPLQKES</sequence>
<dbReference type="PROSITE" id="PS50885">
    <property type="entry name" value="HAMP"/>
    <property type="match status" value="1"/>
</dbReference>
<evidence type="ECO:0000256" key="6">
    <source>
        <dbReference type="ARBA" id="ARBA00022679"/>
    </source>
</evidence>
<dbReference type="PRINTS" id="PR00344">
    <property type="entry name" value="BCTRLSENSOR"/>
</dbReference>
<feature type="transmembrane region" description="Helical" evidence="15">
    <location>
        <begin position="196"/>
        <end position="218"/>
    </location>
</feature>
<dbReference type="PROSITE" id="PS50109">
    <property type="entry name" value="HIS_KIN"/>
    <property type="match status" value="1"/>
</dbReference>
<evidence type="ECO:0000256" key="15">
    <source>
        <dbReference type="SAM" id="Phobius"/>
    </source>
</evidence>
<dbReference type="InterPro" id="IPR003594">
    <property type="entry name" value="HATPase_dom"/>
</dbReference>
<dbReference type="CDD" id="cd06225">
    <property type="entry name" value="HAMP"/>
    <property type="match status" value="1"/>
</dbReference>
<dbReference type="EC" id="2.7.13.3" evidence="3"/>
<dbReference type="GO" id="GO:0016301">
    <property type="term" value="F:kinase activity"/>
    <property type="evidence" value="ECO:0007669"/>
    <property type="project" value="UniProtKB-KW"/>
</dbReference>
<dbReference type="Proteomes" id="UP000191820">
    <property type="component" value="Chromosome"/>
</dbReference>
<evidence type="ECO:0000256" key="2">
    <source>
        <dbReference type="ARBA" id="ARBA00004651"/>
    </source>
</evidence>
<keyword evidence="5" id="KW-0597">Phosphoprotein</keyword>
<dbReference type="CDD" id="cd00082">
    <property type="entry name" value="HisKA"/>
    <property type="match status" value="1"/>
</dbReference>
<dbReference type="SUPFAM" id="SSF55874">
    <property type="entry name" value="ATPase domain of HSP90 chaperone/DNA topoisomerase II/histidine kinase"/>
    <property type="match status" value="1"/>
</dbReference>
<evidence type="ECO:0000256" key="1">
    <source>
        <dbReference type="ARBA" id="ARBA00000085"/>
    </source>
</evidence>
<evidence type="ECO:0000259" key="16">
    <source>
        <dbReference type="PROSITE" id="PS50109"/>
    </source>
</evidence>
<keyword evidence="13 15" id="KW-0472">Membrane</keyword>
<evidence type="ECO:0000256" key="13">
    <source>
        <dbReference type="ARBA" id="ARBA00023136"/>
    </source>
</evidence>
<dbReference type="RefSeq" id="WP_065107778.1">
    <property type="nucleotide sequence ID" value="NZ_CP020472.1"/>
</dbReference>
<dbReference type="Gene3D" id="6.10.340.10">
    <property type="match status" value="1"/>
</dbReference>
<dbReference type="SMART" id="SM00388">
    <property type="entry name" value="HisKA"/>
    <property type="match status" value="1"/>
</dbReference>
<evidence type="ECO:0000256" key="7">
    <source>
        <dbReference type="ARBA" id="ARBA00022692"/>
    </source>
</evidence>
<dbReference type="Gene3D" id="3.30.565.10">
    <property type="entry name" value="Histidine kinase-like ATPase, C-terminal domain"/>
    <property type="match status" value="1"/>
</dbReference>
<evidence type="ECO:0000256" key="3">
    <source>
        <dbReference type="ARBA" id="ARBA00012438"/>
    </source>
</evidence>
<dbReference type="PANTHER" id="PTHR45528">
    <property type="entry name" value="SENSOR HISTIDINE KINASE CPXA"/>
    <property type="match status" value="1"/>
</dbReference>
<evidence type="ECO:0000256" key="11">
    <source>
        <dbReference type="ARBA" id="ARBA00022989"/>
    </source>
</evidence>
<name>A0ABM6JMZ8_9GAMM</name>
<dbReference type="InterPro" id="IPR036097">
    <property type="entry name" value="HisK_dim/P_sf"/>
</dbReference>
<evidence type="ECO:0000313" key="18">
    <source>
        <dbReference type="EMBL" id="ARD22819.1"/>
    </source>
</evidence>
<evidence type="ECO:0000259" key="17">
    <source>
        <dbReference type="PROSITE" id="PS50885"/>
    </source>
</evidence>
<keyword evidence="6" id="KW-0808">Transferase</keyword>
<dbReference type="InterPro" id="IPR005467">
    <property type="entry name" value="His_kinase_dom"/>
</dbReference>
<evidence type="ECO:0000256" key="14">
    <source>
        <dbReference type="SAM" id="MobiDB-lite"/>
    </source>
</evidence>
<feature type="domain" description="HAMP" evidence="17">
    <location>
        <begin position="219"/>
        <end position="271"/>
    </location>
</feature>
<comment type="catalytic activity">
    <reaction evidence="1">
        <text>ATP + protein L-histidine = ADP + protein N-phospho-L-histidine.</text>
        <dbReference type="EC" id="2.7.13.3"/>
    </reaction>
</comment>
<dbReference type="InterPro" id="IPR003661">
    <property type="entry name" value="HisK_dim/P_dom"/>
</dbReference>
<keyword evidence="4" id="KW-1003">Cell membrane</keyword>
<keyword evidence="8" id="KW-0547">Nucleotide-binding</keyword>
<proteinExistence type="predicted"/>
<evidence type="ECO:0000256" key="5">
    <source>
        <dbReference type="ARBA" id="ARBA00022553"/>
    </source>
</evidence>
<dbReference type="SMART" id="SM00304">
    <property type="entry name" value="HAMP"/>
    <property type="match status" value="1"/>
</dbReference>
<dbReference type="SUPFAM" id="SSF47384">
    <property type="entry name" value="Homodimeric domain of signal transducing histidine kinase"/>
    <property type="match status" value="1"/>
</dbReference>
<keyword evidence="19" id="KW-1185">Reference proteome</keyword>
<evidence type="ECO:0000256" key="10">
    <source>
        <dbReference type="ARBA" id="ARBA00022840"/>
    </source>
</evidence>
<evidence type="ECO:0000256" key="9">
    <source>
        <dbReference type="ARBA" id="ARBA00022777"/>
    </source>
</evidence>
<keyword evidence="12" id="KW-0902">Two-component regulatory system</keyword>
<dbReference type="InterPro" id="IPR050398">
    <property type="entry name" value="HssS/ArlS-like"/>
</dbReference>